<gene>
    <name evidence="1" type="ORF">QAD02_015907</name>
</gene>
<reference evidence="1" key="1">
    <citation type="submission" date="2023-04" db="EMBL/GenBank/DDBJ databases">
        <title>A chromosome-level genome assembly of the parasitoid wasp Eretmocerus hayati.</title>
        <authorList>
            <person name="Zhong Y."/>
            <person name="Liu S."/>
            <person name="Liu Y."/>
        </authorList>
    </citation>
    <scope>NUCLEOTIDE SEQUENCE</scope>
    <source>
        <strain evidence="1">ZJU_SS_LIU_2023</strain>
    </source>
</reference>
<accession>A0ACC2P9P7</accession>
<organism evidence="1 2">
    <name type="scientific">Eretmocerus hayati</name>
    <dbReference type="NCBI Taxonomy" id="131215"/>
    <lineage>
        <taxon>Eukaryota</taxon>
        <taxon>Metazoa</taxon>
        <taxon>Ecdysozoa</taxon>
        <taxon>Arthropoda</taxon>
        <taxon>Hexapoda</taxon>
        <taxon>Insecta</taxon>
        <taxon>Pterygota</taxon>
        <taxon>Neoptera</taxon>
        <taxon>Endopterygota</taxon>
        <taxon>Hymenoptera</taxon>
        <taxon>Apocrita</taxon>
        <taxon>Proctotrupomorpha</taxon>
        <taxon>Chalcidoidea</taxon>
        <taxon>Aphelinidae</taxon>
        <taxon>Aphelininae</taxon>
        <taxon>Eretmocerus</taxon>
    </lineage>
</organism>
<keyword evidence="2" id="KW-1185">Reference proteome</keyword>
<comment type="caution">
    <text evidence="1">The sequence shown here is derived from an EMBL/GenBank/DDBJ whole genome shotgun (WGS) entry which is preliminary data.</text>
</comment>
<evidence type="ECO:0000313" key="2">
    <source>
        <dbReference type="Proteomes" id="UP001239111"/>
    </source>
</evidence>
<dbReference type="EMBL" id="CM056742">
    <property type="protein sequence ID" value="KAJ8680120.1"/>
    <property type="molecule type" value="Genomic_DNA"/>
</dbReference>
<proteinExistence type="predicted"/>
<protein>
    <submittedName>
        <fullName evidence="1">Uncharacterized protein</fullName>
    </submittedName>
</protein>
<evidence type="ECO:0000313" key="1">
    <source>
        <dbReference type="EMBL" id="KAJ8680120.1"/>
    </source>
</evidence>
<sequence>MSPVADSVPQNQPKQTAKRPVGRPPKSKYARRKCNSRRGPNLNEDGTRKPRPANVLLESEILIDEIRQRKALWQRTHDQHHSHIQCAPLWNEIAKILDTSPHALRRRWKSLKDHYRRELKKSITDASAPPSPWPYYKKMRFMKSQMFVSLRRQNGEDHLEILSDDEGSVNGEWNGPEIPSKLEGGSDTMDAYDMSGEYEMVKYEQQMNQMSQEAMNGVEEDEEQAAEETDQQQQQQEQDDQEDVDLTPIPTLNGQDDLSELQQQQEENLSNLPEIQQPQGIPNDMSTMTTISDHVGGPSIVTTTASSLNGRRSVMQQRDLTGRLSSMQQQTPDLNSLNTMHHTGRLSSMQQTHEINDEISETSPRQNVIQQQRVNMRSRMDNMTRNVEMNAMPQRTNLNTMQQGNSVISNGIDNSNIFTTMIGDDRNNVSDDYHFFMSLLPHIRHFSSLQKLKIRNRIQQIIIEEVSSAQYDPLGNC</sequence>
<name>A0ACC2P9P7_9HYME</name>
<dbReference type="Proteomes" id="UP001239111">
    <property type="component" value="Chromosome 2"/>
</dbReference>